<feature type="transmembrane region" description="Helical" evidence="7">
    <location>
        <begin position="280"/>
        <end position="298"/>
    </location>
</feature>
<keyword evidence="10" id="KW-1185">Reference proteome</keyword>
<dbReference type="SUPFAM" id="SSF103473">
    <property type="entry name" value="MFS general substrate transporter"/>
    <property type="match status" value="1"/>
</dbReference>
<gene>
    <name evidence="9" type="ORF">DS745_13115</name>
</gene>
<feature type="transmembrane region" description="Helical" evidence="7">
    <location>
        <begin position="206"/>
        <end position="231"/>
    </location>
</feature>
<dbReference type="InterPro" id="IPR020846">
    <property type="entry name" value="MFS_dom"/>
</dbReference>
<keyword evidence="6 7" id="KW-0472">Membrane</keyword>
<evidence type="ECO:0000313" key="9">
    <source>
        <dbReference type="EMBL" id="RXI99818.1"/>
    </source>
</evidence>
<dbReference type="CDD" id="cd06173">
    <property type="entry name" value="MFS_MefA_like"/>
    <property type="match status" value="1"/>
</dbReference>
<dbReference type="InterPro" id="IPR011701">
    <property type="entry name" value="MFS"/>
</dbReference>
<keyword evidence="5 7" id="KW-1133">Transmembrane helix</keyword>
<dbReference type="PANTHER" id="PTHR43266">
    <property type="entry name" value="MACROLIDE-EFFLUX PROTEIN"/>
    <property type="match status" value="1"/>
</dbReference>
<accession>A0A4Q0VS50</accession>
<dbReference type="AlphaFoldDB" id="A0A4Q0VS50"/>
<dbReference type="PROSITE" id="PS50850">
    <property type="entry name" value="MFS"/>
    <property type="match status" value="1"/>
</dbReference>
<evidence type="ECO:0000313" key="10">
    <source>
        <dbReference type="Proteomes" id="UP000290649"/>
    </source>
</evidence>
<comment type="subcellular location">
    <subcellularLocation>
        <location evidence="1">Cell membrane</location>
        <topology evidence="1">Multi-pass membrane protein</topology>
    </subcellularLocation>
</comment>
<feature type="transmembrane region" description="Helical" evidence="7">
    <location>
        <begin position="165"/>
        <end position="185"/>
    </location>
</feature>
<feature type="transmembrane region" description="Helical" evidence="7">
    <location>
        <begin position="367"/>
        <end position="386"/>
    </location>
</feature>
<evidence type="ECO:0000259" key="8">
    <source>
        <dbReference type="PROSITE" id="PS50850"/>
    </source>
</evidence>
<dbReference type="Gene3D" id="1.20.1250.20">
    <property type="entry name" value="MFS general substrate transporter like domains"/>
    <property type="match status" value="1"/>
</dbReference>
<dbReference type="PANTHER" id="PTHR43266:SF7">
    <property type="entry name" value="TRANSPORTER, PUTATIVE-RELATED"/>
    <property type="match status" value="1"/>
</dbReference>
<feature type="transmembrane region" description="Helical" evidence="7">
    <location>
        <begin position="7"/>
        <end position="28"/>
    </location>
</feature>
<organism evidence="9 10">
    <name type="scientific">Anaerobacillus alkaliphilus</name>
    <dbReference type="NCBI Taxonomy" id="1548597"/>
    <lineage>
        <taxon>Bacteria</taxon>
        <taxon>Bacillati</taxon>
        <taxon>Bacillota</taxon>
        <taxon>Bacilli</taxon>
        <taxon>Bacillales</taxon>
        <taxon>Bacillaceae</taxon>
        <taxon>Anaerobacillus</taxon>
    </lineage>
</organism>
<dbReference type="InterPro" id="IPR036259">
    <property type="entry name" value="MFS_trans_sf"/>
</dbReference>
<feature type="transmembrane region" description="Helical" evidence="7">
    <location>
        <begin position="251"/>
        <end position="268"/>
    </location>
</feature>
<feature type="transmembrane region" description="Helical" evidence="7">
    <location>
        <begin position="40"/>
        <end position="60"/>
    </location>
</feature>
<evidence type="ECO:0000256" key="6">
    <source>
        <dbReference type="ARBA" id="ARBA00023136"/>
    </source>
</evidence>
<dbReference type="Pfam" id="PF07690">
    <property type="entry name" value="MFS_1"/>
    <property type="match status" value="2"/>
</dbReference>
<keyword evidence="2" id="KW-0813">Transport</keyword>
<evidence type="ECO:0000256" key="3">
    <source>
        <dbReference type="ARBA" id="ARBA00022475"/>
    </source>
</evidence>
<dbReference type="Proteomes" id="UP000290649">
    <property type="component" value="Unassembled WGS sequence"/>
</dbReference>
<dbReference type="OrthoDB" id="2381825at2"/>
<reference evidence="9 10" key="1">
    <citation type="journal article" date="2019" name="Int. J. Syst. Evol. Microbiol.">
        <title>Anaerobacillus alkaliphilus sp. nov., a novel alkaliphilic and moderately halophilic bacterium.</title>
        <authorList>
            <person name="Borsodi A.K."/>
            <person name="Aszalos J.M."/>
            <person name="Bihari P."/>
            <person name="Nagy I."/>
            <person name="Schumann P."/>
            <person name="Sproer C."/>
            <person name="Kovacs A.L."/>
            <person name="Boka K."/>
            <person name="Dobosy P."/>
            <person name="Ovari M."/>
            <person name="Szili-Kovacs T."/>
            <person name="Toth E."/>
        </authorList>
    </citation>
    <scope>NUCLEOTIDE SEQUENCE [LARGE SCALE GENOMIC DNA]</scope>
    <source>
        <strain evidence="9 10">B16-10</strain>
    </source>
</reference>
<protein>
    <submittedName>
        <fullName evidence="9">MFS transporter</fullName>
    </submittedName>
</protein>
<comment type="caution">
    <text evidence="9">The sequence shown here is derived from an EMBL/GenBank/DDBJ whole genome shotgun (WGS) entry which is preliminary data.</text>
</comment>
<dbReference type="GO" id="GO:0022857">
    <property type="term" value="F:transmembrane transporter activity"/>
    <property type="evidence" value="ECO:0007669"/>
    <property type="project" value="InterPro"/>
</dbReference>
<keyword evidence="3" id="KW-1003">Cell membrane</keyword>
<name>A0A4Q0VS50_9BACI</name>
<sequence length="407" mass="45442">MWKNRNVWILLCGELIAGIGLWTGIIGNLEFLQQHVPSDFMKSLILFTGLLAGVMVAPLAGRIIDSYSKKKVMIYASFGRMLSVLFMFLAIEFGSVFWMICFMIAIQLSAAFYFPALQALIPVVVGEKDLLQMNGAHMNMTTIARIIGTALAGVMLVFVSLYSLYLASFVAYGLLLLSTFLLVVEEDEKIVPGVKKDKKAASFKEVLPLLRGVPIAMMALILTLIPMFFLGGFNLMVISISDLQQDATIKGLIYTVEGCCFMLGAFLVKRVSEKVDQVKFMFIITTVVAITHLSLYFAEFKWLALSSFGIFGFAIGFFFPITATIFQTKIPKEYHGRFFSFRSMLDRVMFQVVLLATGLFLDTIGFQYMVLVFGVISLSMIAFFGLRYIKTPFQDQPLPTEQKAGSI</sequence>
<evidence type="ECO:0000256" key="7">
    <source>
        <dbReference type="SAM" id="Phobius"/>
    </source>
</evidence>
<feature type="transmembrane region" description="Helical" evidence="7">
    <location>
        <begin position="142"/>
        <end position="159"/>
    </location>
</feature>
<dbReference type="GO" id="GO:0005886">
    <property type="term" value="C:plasma membrane"/>
    <property type="evidence" value="ECO:0007669"/>
    <property type="project" value="UniProtKB-SubCell"/>
</dbReference>
<proteinExistence type="predicted"/>
<keyword evidence="4 7" id="KW-0812">Transmembrane</keyword>
<feature type="domain" description="Major facilitator superfamily (MFS) profile" evidence="8">
    <location>
        <begin position="6"/>
        <end position="392"/>
    </location>
</feature>
<evidence type="ECO:0000256" key="5">
    <source>
        <dbReference type="ARBA" id="ARBA00022989"/>
    </source>
</evidence>
<evidence type="ECO:0000256" key="2">
    <source>
        <dbReference type="ARBA" id="ARBA00022448"/>
    </source>
</evidence>
<evidence type="ECO:0000256" key="1">
    <source>
        <dbReference type="ARBA" id="ARBA00004651"/>
    </source>
</evidence>
<dbReference type="EMBL" id="QOUX01000042">
    <property type="protein sequence ID" value="RXI99818.1"/>
    <property type="molecule type" value="Genomic_DNA"/>
</dbReference>
<dbReference type="RefSeq" id="WP_129078675.1">
    <property type="nucleotide sequence ID" value="NZ_QOUX01000042.1"/>
</dbReference>
<evidence type="ECO:0000256" key="4">
    <source>
        <dbReference type="ARBA" id="ARBA00022692"/>
    </source>
</evidence>
<feature type="transmembrane region" description="Helical" evidence="7">
    <location>
        <begin position="304"/>
        <end position="323"/>
    </location>
</feature>